<reference evidence="2 3" key="2">
    <citation type="submission" date="2020-08" db="EMBL/GenBank/DDBJ databases">
        <authorList>
            <person name="Partida-Martinez L."/>
            <person name="Huntemann M."/>
            <person name="Clum A."/>
            <person name="Wang J."/>
            <person name="Palaniappan K."/>
            <person name="Ritter S."/>
            <person name="Chen I.-M."/>
            <person name="Stamatis D."/>
            <person name="Reddy T."/>
            <person name="O'Malley R."/>
            <person name="Daum C."/>
            <person name="Shapiro N."/>
            <person name="Ivanova N."/>
            <person name="Kyrpides N."/>
            <person name="Woyke T."/>
        </authorList>
    </citation>
    <scope>NUCLEOTIDE SEQUENCE [LARGE SCALE GENOMIC DNA]</scope>
    <source>
        <strain evidence="2 3">AS3.13</strain>
    </source>
</reference>
<evidence type="ECO:0000313" key="3">
    <source>
        <dbReference type="Proteomes" id="UP000522313"/>
    </source>
</evidence>
<sequence>MLRLRRLREGALFHRIHRKTLSALFFGPSGATPLQRYDDPAGGYKLLYLALDLETAFGETLVRVPSVTDVLASDVAVRARSELVALRALRLYPLVDAGVSAHGLSFTELHGSDYRRTQAIGADIHAGSSADGILYTSRFNDRRCVALFDRARDAVAIRSTAALMPEEAHALAARFGKQYVDP</sequence>
<proteinExistence type="predicted"/>
<dbReference type="RefSeq" id="WP_184506068.1">
    <property type="nucleotide sequence ID" value="NZ_JACHBT010000011.1"/>
</dbReference>
<dbReference type="Proteomes" id="UP000522313">
    <property type="component" value="Unassembled WGS sequence"/>
</dbReference>
<feature type="domain" description="RES" evidence="1">
    <location>
        <begin position="25"/>
        <end position="161"/>
    </location>
</feature>
<accession>A0A7X0JES4</accession>
<protein>
    <recommendedName>
        <fullName evidence="1">RES domain-containing protein</fullName>
    </recommendedName>
</protein>
<dbReference type="AlphaFoldDB" id="A0A7X0JES4"/>
<comment type="caution">
    <text evidence="2">The sequence shown here is derived from an EMBL/GenBank/DDBJ whole genome shotgun (WGS) entry which is preliminary data.</text>
</comment>
<evidence type="ECO:0000259" key="1">
    <source>
        <dbReference type="SMART" id="SM00953"/>
    </source>
</evidence>
<dbReference type="InterPro" id="IPR014914">
    <property type="entry name" value="RES_dom"/>
</dbReference>
<organism evidence="2 3">
    <name type="scientific">Sphingomonas endophytica</name>
    <dbReference type="NCBI Taxonomy" id="869719"/>
    <lineage>
        <taxon>Bacteria</taxon>
        <taxon>Pseudomonadati</taxon>
        <taxon>Pseudomonadota</taxon>
        <taxon>Alphaproteobacteria</taxon>
        <taxon>Sphingomonadales</taxon>
        <taxon>Sphingomonadaceae</taxon>
        <taxon>Sphingomonas</taxon>
    </lineage>
</organism>
<gene>
    <name evidence="2" type="ORF">F4693_002305</name>
</gene>
<evidence type="ECO:0000313" key="2">
    <source>
        <dbReference type="EMBL" id="MBB6505317.1"/>
    </source>
</evidence>
<reference evidence="2 3" key="1">
    <citation type="submission" date="2020-08" db="EMBL/GenBank/DDBJ databases">
        <title>The Agave Microbiome: Exploring the role of microbial communities in plant adaptations to desert environments.</title>
        <authorList>
            <person name="Partida-Martinez L.P."/>
        </authorList>
    </citation>
    <scope>NUCLEOTIDE SEQUENCE [LARGE SCALE GENOMIC DNA]</scope>
    <source>
        <strain evidence="2 3">AS3.13</strain>
    </source>
</reference>
<dbReference type="Pfam" id="PF08808">
    <property type="entry name" value="RES"/>
    <property type="match status" value="1"/>
</dbReference>
<name>A0A7X0JES4_9SPHN</name>
<dbReference type="SMART" id="SM00953">
    <property type="entry name" value="RES"/>
    <property type="match status" value="1"/>
</dbReference>
<dbReference type="EMBL" id="JACHBT010000011">
    <property type="protein sequence ID" value="MBB6505317.1"/>
    <property type="molecule type" value="Genomic_DNA"/>
</dbReference>